<dbReference type="PIRSF" id="PIRSF001434">
    <property type="entry name" value="CGS"/>
    <property type="match status" value="1"/>
</dbReference>
<dbReference type="CDD" id="cd00614">
    <property type="entry name" value="CGS_like"/>
    <property type="match status" value="1"/>
</dbReference>
<dbReference type="Pfam" id="PF01053">
    <property type="entry name" value="Cys_Met_Meta_PP"/>
    <property type="match status" value="1"/>
</dbReference>
<proteinExistence type="inferred from homology"/>
<evidence type="ECO:0000256" key="6">
    <source>
        <dbReference type="SAM" id="MobiDB-lite"/>
    </source>
</evidence>
<dbReference type="GO" id="GO:0005737">
    <property type="term" value="C:cytoplasm"/>
    <property type="evidence" value="ECO:0007669"/>
    <property type="project" value="TreeGrafter"/>
</dbReference>
<dbReference type="GO" id="GO:0030170">
    <property type="term" value="F:pyridoxal phosphate binding"/>
    <property type="evidence" value="ECO:0007669"/>
    <property type="project" value="InterPro"/>
</dbReference>
<dbReference type="InterPro" id="IPR015421">
    <property type="entry name" value="PyrdxlP-dep_Trfase_major"/>
</dbReference>
<keyword evidence="7" id="KW-0808">Transferase</keyword>
<comment type="similarity">
    <text evidence="2 5">Belongs to the trans-sulfuration enzymes family.</text>
</comment>
<dbReference type="InterPro" id="IPR015424">
    <property type="entry name" value="PyrdxlP-dep_Trfase"/>
</dbReference>
<evidence type="ECO:0000256" key="2">
    <source>
        <dbReference type="ARBA" id="ARBA00009077"/>
    </source>
</evidence>
<dbReference type="GO" id="GO:0019346">
    <property type="term" value="P:transsulfuration"/>
    <property type="evidence" value="ECO:0007669"/>
    <property type="project" value="InterPro"/>
</dbReference>
<evidence type="ECO:0000256" key="5">
    <source>
        <dbReference type="RuleBase" id="RU362118"/>
    </source>
</evidence>
<evidence type="ECO:0000256" key="1">
    <source>
        <dbReference type="ARBA" id="ARBA00001933"/>
    </source>
</evidence>
<dbReference type="FunFam" id="3.40.640.10:FF:000009">
    <property type="entry name" value="Cystathionine gamma-synthase homolog"/>
    <property type="match status" value="1"/>
</dbReference>
<dbReference type="AlphaFoldDB" id="A0A538TQW5"/>
<gene>
    <name evidence="7" type="ORF">E6K79_03920</name>
</gene>
<feature type="region of interest" description="Disordered" evidence="6">
    <location>
        <begin position="1"/>
        <end position="28"/>
    </location>
</feature>
<dbReference type="InterPro" id="IPR015422">
    <property type="entry name" value="PyrdxlP-dep_Trfase_small"/>
</dbReference>
<protein>
    <submittedName>
        <fullName evidence="7">PLP-dependent transferase</fullName>
    </submittedName>
</protein>
<dbReference type="FunFam" id="3.90.1150.10:FF:000008">
    <property type="entry name" value="Cystathionine gamma-synthase"/>
    <property type="match status" value="1"/>
</dbReference>
<evidence type="ECO:0000256" key="4">
    <source>
        <dbReference type="PIRSR" id="PIRSR001434-2"/>
    </source>
</evidence>
<evidence type="ECO:0000256" key="3">
    <source>
        <dbReference type="ARBA" id="ARBA00022898"/>
    </source>
</evidence>
<dbReference type="EMBL" id="VBOZ01000010">
    <property type="protein sequence ID" value="TMQ66014.1"/>
    <property type="molecule type" value="Genomic_DNA"/>
</dbReference>
<dbReference type="Proteomes" id="UP000317691">
    <property type="component" value="Unassembled WGS sequence"/>
</dbReference>
<comment type="cofactor">
    <cofactor evidence="1 5">
        <name>pyridoxal 5'-phosphate</name>
        <dbReference type="ChEBI" id="CHEBI:597326"/>
    </cofactor>
</comment>
<dbReference type="GO" id="GO:0004123">
    <property type="term" value="F:cystathionine gamma-lyase activity"/>
    <property type="evidence" value="ECO:0007669"/>
    <property type="project" value="UniProtKB-ARBA"/>
</dbReference>
<reference evidence="7 8" key="1">
    <citation type="journal article" date="2019" name="Nat. Microbiol.">
        <title>Mediterranean grassland soil C-N compound turnover is dependent on rainfall and depth, and is mediated by genomically divergent microorganisms.</title>
        <authorList>
            <person name="Diamond S."/>
            <person name="Andeer P.F."/>
            <person name="Li Z."/>
            <person name="Crits-Christoph A."/>
            <person name="Burstein D."/>
            <person name="Anantharaman K."/>
            <person name="Lane K.R."/>
            <person name="Thomas B.C."/>
            <person name="Pan C."/>
            <person name="Northen T.R."/>
            <person name="Banfield J.F."/>
        </authorList>
    </citation>
    <scope>NUCLEOTIDE SEQUENCE [LARGE SCALE GENOMIC DNA]</scope>
    <source>
        <strain evidence="7">WS_9</strain>
    </source>
</reference>
<evidence type="ECO:0000313" key="8">
    <source>
        <dbReference type="Proteomes" id="UP000317691"/>
    </source>
</evidence>
<keyword evidence="3 4" id="KW-0663">Pyridoxal phosphate</keyword>
<comment type="caution">
    <text evidence="7">The sequence shown here is derived from an EMBL/GenBank/DDBJ whole genome shotgun (WGS) entry which is preliminary data.</text>
</comment>
<sequence length="387" mass="41750">MNTSTRKRAGFSTEAIHAGQEPDPTTGAITTPIYQTSTYVQEGLGKHKGFEYARTQNPTRIALEKNVAVLERGTRGFAFGSGMAATSAITHLLKSGDHVVASNNMYGGTYRLFEQVTRGFGVDFSYVDTSNLEATAALFRPSTRLLFVETPTNPSMIVSDLRGLAKLARARGALLAVDNTFMTPYFQRPLELGAHLVVHSTTKYLNGHSDMVGGIVISNDDAASERLQFLQNAVGAVPGPFDCWLVLRGVKTLGVRMDRHESNARAIAAWLSKHPKLTRVLYPGLPDHPGHALHKSQATGFGGMIAFETGSIERGAAVLQRTKIFALAESLGGVESLISHPASMTHASVPKIEREKVGLTDGLVRISVGIEDLEDLQADLEHALCVL</sequence>
<dbReference type="SUPFAM" id="SSF53383">
    <property type="entry name" value="PLP-dependent transferases"/>
    <property type="match status" value="1"/>
</dbReference>
<dbReference type="PANTHER" id="PTHR11808">
    <property type="entry name" value="TRANS-SULFURATION ENZYME FAMILY MEMBER"/>
    <property type="match status" value="1"/>
</dbReference>
<dbReference type="InterPro" id="IPR000277">
    <property type="entry name" value="Cys/Met-Metab_PyrdxlP-dep_enz"/>
</dbReference>
<dbReference type="Gene3D" id="3.40.640.10">
    <property type="entry name" value="Type I PLP-dependent aspartate aminotransferase-like (Major domain)"/>
    <property type="match status" value="1"/>
</dbReference>
<feature type="modified residue" description="N6-(pyridoxal phosphate)lysine" evidence="4">
    <location>
        <position position="203"/>
    </location>
</feature>
<dbReference type="GO" id="GO:0016740">
    <property type="term" value="F:transferase activity"/>
    <property type="evidence" value="ECO:0007669"/>
    <property type="project" value="UniProtKB-KW"/>
</dbReference>
<dbReference type="Gene3D" id="3.90.1150.10">
    <property type="entry name" value="Aspartate Aminotransferase, domain 1"/>
    <property type="match status" value="1"/>
</dbReference>
<organism evidence="7 8">
    <name type="scientific">Eiseniibacteriota bacterium</name>
    <dbReference type="NCBI Taxonomy" id="2212470"/>
    <lineage>
        <taxon>Bacteria</taxon>
        <taxon>Candidatus Eiseniibacteriota</taxon>
    </lineage>
</organism>
<name>A0A538TQW5_UNCEI</name>
<accession>A0A538TQW5</accession>
<evidence type="ECO:0000313" key="7">
    <source>
        <dbReference type="EMBL" id="TMQ66014.1"/>
    </source>
</evidence>